<dbReference type="GO" id="GO:0008270">
    <property type="term" value="F:zinc ion binding"/>
    <property type="evidence" value="ECO:0007669"/>
    <property type="project" value="UniProtKB-KW"/>
</dbReference>
<dbReference type="EMBL" id="JAVIJP010000078">
    <property type="protein sequence ID" value="KAL3618698.1"/>
    <property type="molecule type" value="Genomic_DNA"/>
</dbReference>
<keyword evidence="8" id="KW-0539">Nucleus</keyword>
<keyword evidence="6" id="KW-0805">Transcription regulation</keyword>
<name>A0ABD3BMJ2_9LAMI</name>
<evidence type="ECO:0000256" key="4">
    <source>
        <dbReference type="ARBA" id="ARBA00022771"/>
    </source>
</evidence>
<evidence type="ECO:0000256" key="2">
    <source>
        <dbReference type="ARBA" id="ARBA00022723"/>
    </source>
</evidence>
<evidence type="ECO:0000256" key="9">
    <source>
        <dbReference type="PROSITE-ProRule" id="PRU00042"/>
    </source>
</evidence>
<evidence type="ECO:0000313" key="13">
    <source>
        <dbReference type="Proteomes" id="UP001632038"/>
    </source>
</evidence>
<evidence type="ECO:0000313" key="12">
    <source>
        <dbReference type="EMBL" id="KAL3618698.1"/>
    </source>
</evidence>
<dbReference type="Gene3D" id="3.30.160.60">
    <property type="entry name" value="Classic Zinc Finger"/>
    <property type="match status" value="1"/>
</dbReference>
<gene>
    <name evidence="12" type="ORF">CASFOL_037360</name>
</gene>
<evidence type="ECO:0000256" key="5">
    <source>
        <dbReference type="ARBA" id="ARBA00022833"/>
    </source>
</evidence>
<accession>A0ABD3BMJ2</accession>
<reference evidence="13" key="1">
    <citation type="journal article" date="2024" name="IScience">
        <title>Strigolactones Initiate the Formation of Haustorium-like Structures in Castilleja.</title>
        <authorList>
            <person name="Buerger M."/>
            <person name="Peterson D."/>
            <person name="Chory J."/>
        </authorList>
    </citation>
    <scope>NUCLEOTIDE SEQUENCE [LARGE SCALE GENOMIC DNA]</scope>
</reference>
<evidence type="ECO:0000256" key="8">
    <source>
        <dbReference type="ARBA" id="ARBA00023242"/>
    </source>
</evidence>
<dbReference type="Proteomes" id="UP001632038">
    <property type="component" value="Unassembled WGS sequence"/>
</dbReference>
<organism evidence="12 13">
    <name type="scientific">Castilleja foliolosa</name>
    <dbReference type="NCBI Taxonomy" id="1961234"/>
    <lineage>
        <taxon>Eukaryota</taxon>
        <taxon>Viridiplantae</taxon>
        <taxon>Streptophyta</taxon>
        <taxon>Embryophyta</taxon>
        <taxon>Tracheophyta</taxon>
        <taxon>Spermatophyta</taxon>
        <taxon>Magnoliopsida</taxon>
        <taxon>eudicotyledons</taxon>
        <taxon>Gunneridae</taxon>
        <taxon>Pentapetalae</taxon>
        <taxon>asterids</taxon>
        <taxon>lamiids</taxon>
        <taxon>Lamiales</taxon>
        <taxon>Orobanchaceae</taxon>
        <taxon>Pedicularideae</taxon>
        <taxon>Castillejinae</taxon>
        <taxon>Castilleja</taxon>
    </lineage>
</organism>
<keyword evidence="4 9" id="KW-0863">Zinc-finger</keyword>
<evidence type="ECO:0000259" key="11">
    <source>
        <dbReference type="PROSITE" id="PS50157"/>
    </source>
</evidence>
<keyword evidence="5" id="KW-0862">Zinc</keyword>
<dbReference type="AlphaFoldDB" id="A0ABD3BMJ2"/>
<sequence>MDILEEHSGCNDQPMVTGKRSKRLRSSSSGEFICNSSSVIHSSPEDEDMANCLILLARGGSQAIEEDQTKPTMENIKFIRRKFTEMSTAGVGVYVYECKTCSRTFSSFQALGGHRASHKKPTIDRKRSPISAQLPIRILLSIENKSKIYECSICGSEFASGQALGGHMRRHRSVTKIRNYIDTASFHDEEKKRNMLALDLDLNLPAPPDDEMELHFRFSSASQQPRLVLSAAALVDCHY</sequence>
<keyword evidence="2" id="KW-0479">Metal-binding</keyword>
<dbReference type="PROSITE" id="PS50157">
    <property type="entry name" value="ZINC_FINGER_C2H2_2"/>
    <property type="match status" value="2"/>
</dbReference>
<dbReference type="GO" id="GO:0005634">
    <property type="term" value="C:nucleus"/>
    <property type="evidence" value="ECO:0007669"/>
    <property type="project" value="UniProtKB-SubCell"/>
</dbReference>
<dbReference type="InterPro" id="IPR036236">
    <property type="entry name" value="Znf_C2H2_sf"/>
</dbReference>
<evidence type="ECO:0000256" key="3">
    <source>
        <dbReference type="ARBA" id="ARBA00022737"/>
    </source>
</evidence>
<comment type="subcellular location">
    <subcellularLocation>
        <location evidence="1">Nucleus</location>
    </subcellularLocation>
</comment>
<comment type="caution">
    <text evidence="12">The sequence shown here is derived from an EMBL/GenBank/DDBJ whole genome shotgun (WGS) entry which is preliminary data.</text>
</comment>
<dbReference type="SUPFAM" id="SSF57667">
    <property type="entry name" value="beta-beta-alpha zinc fingers"/>
    <property type="match status" value="1"/>
</dbReference>
<dbReference type="PROSITE" id="PS00028">
    <property type="entry name" value="ZINC_FINGER_C2H2_1"/>
    <property type="match status" value="2"/>
</dbReference>
<evidence type="ECO:0000256" key="6">
    <source>
        <dbReference type="ARBA" id="ARBA00023015"/>
    </source>
</evidence>
<dbReference type="Pfam" id="PF13912">
    <property type="entry name" value="zf-C2H2_6"/>
    <property type="match status" value="2"/>
</dbReference>
<evidence type="ECO:0000256" key="7">
    <source>
        <dbReference type="ARBA" id="ARBA00023163"/>
    </source>
</evidence>
<feature type="domain" description="C2H2-type" evidence="11">
    <location>
        <begin position="149"/>
        <end position="176"/>
    </location>
</feature>
<dbReference type="PANTHER" id="PTHR26374:SF466">
    <property type="entry name" value="OS09G0122000 PROTEIN"/>
    <property type="match status" value="1"/>
</dbReference>
<keyword evidence="3" id="KW-0677">Repeat</keyword>
<dbReference type="SMART" id="SM00355">
    <property type="entry name" value="ZnF_C2H2"/>
    <property type="match status" value="2"/>
</dbReference>
<dbReference type="PANTHER" id="PTHR26374">
    <property type="entry name" value="ZINC FINGER PROTEIN ZAT5"/>
    <property type="match status" value="1"/>
</dbReference>
<protein>
    <recommendedName>
        <fullName evidence="11">C2H2-type domain-containing protein</fullName>
    </recommendedName>
</protein>
<proteinExistence type="predicted"/>
<evidence type="ECO:0000256" key="1">
    <source>
        <dbReference type="ARBA" id="ARBA00004123"/>
    </source>
</evidence>
<keyword evidence="7" id="KW-0804">Transcription</keyword>
<keyword evidence="13" id="KW-1185">Reference proteome</keyword>
<feature type="region of interest" description="Disordered" evidence="10">
    <location>
        <begin position="1"/>
        <end position="24"/>
    </location>
</feature>
<dbReference type="InterPro" id="IPR013087">
    <property type="entry name" value="Znf_C2H2_type"/>
</dbReference>
<evidence type="ECO:0000256" key="10">
    <source>
        <dbReference type="SAM" id="MobiDB-lite"/>
    </source>
</evidence>
<feature type="domain" description="C2H2-type" evidence="11">
    <location>
        <begin position="96"/>
        <end position="123"/>
    </location>
</feature>